<protein>
    <submittedName>
        <fullName evidence="1">Uncharacterized protein</fullName>
    </submittedName>
</protein>
<keyword evidence="2" id="KW-1185">Reference proteome</keyword>
<gene>
    <name evidence="1" type="ORF">GCM10023185_24840</name>
</gene>
<organism evidence="1 2">
    <name type="scientific">Hymenobacter saemangeumensis</name>
    <dbReference type="NCBI Taxonomy" id="1084522"/>
    <lineage>
        <taxon>Bacteria</taxon>
        <taxon>Pseudomonadati</taxon>
        <taxon>Bacteroidota</taxon>
        <taxon>Cytophagia</taxon>
        <taxon>Cytophagales</taxon>
        <taxon>Hymenobacteraceae</taxon>
        <taxon>Hymenobacter</taxon>
    </lineage>
</organism>
<accession>A0ABP8IHK1</accession>
<comment type="caution">
    <text evidence="1">The sequence shown here is derived from an EMBL/GenBank/DDBJ whole genome shotgun (WGS) entry which is preliminary data.</text>
</comment>
<evidence type="ECO:0000313" key="2">
    <source>
        <dbReference type="Proteomes" id="UP001501153"/>
    </source>
</evidence>
<dbReference type="RefSeq" id="WP_345236378.1">
    <property type="nucleotide sequence ID" value="NZ_BAABGZ010000028.1"/>
</dbReference>
<reference evidence="2" key="1">
    <citation type="journal article" date="2019" name="Int. J. Syst. Evol. Microbiol.">
        <title>The Global Catalogue of Microorganisms (GCM) 10K type strain sequencing project: providing services to taxonomists for standard genome sequencing and annotation.</title>
        <authorList>
            <consortium name="The Broad Institute Genomics Platform"/>
            <consortium name="The Broad Institute Genome Sequencing Center for Infectious Disease"/>
            <person name="Wu L."/>
            <person name="Ma J."/>
        </authorList>
    </citation>
    <scope>NUCLEOTIDE SEQUENCE [LARGE SCALE GENOMIC DNA]</scope>
    <source>
        <strain evidence="2">JCM 17923</strain>
    </source>
</reference>
<evidence type="ECO:0000313" key="1">
    <source>
        <dbReference type="EMBL" id="GAA4358837.1"/>
    </source>
</evidence>
<proteinExistence type="predicted"/>
<name>A0ABP8IHK1_9BACT</name>
<sequence>MPILIKNCLPNATNWPEQLVVVNCGKFYQRQRANQVYACPAKNASYSHRRCLYLGMYLDLAVKCIARVSGVVDIDPLGNAAPKVLWNNEDPSQYSDNQLIADACERLTACFSPTHAKYCTPHRVFVLRDFSDTHFRTGDRFKIKYSKRYFWVGDEQVRATNAEELAQNLRGLKWTYWE</sequence>
<dbReference type="Proteomes" id="UP001501153">
    <property type="component" value="Unassembled WGS sequence"/>
</dbReference>
<dbReference type="EMBL" id="BAABGZ010000028">
    <property type="protein sequence ID" value="GAA4358837.1"/>
    <property type="molecule type" value="Genomic_DNA"/>
</dbReference>